<dbReference type="Pfam" id="PF00501">
    <property type="entry name" value="AMP-binding"/>
    <property type="match status" value="1"/>
</dbReference>
<protein>
    <recommendedName>
        <fullName evidence="7">Acetyl-CoA synthetase-like protein</fullName>
    </recommendedName>
</protein>
<sequence>MGFITVQGLSSPTFNPPPLDGSFLLPEVLDHNAQHSPDHPLFVYADEDIPKTITWSHAVDAFWKAAHIFHRRVEPIARRESAPIVVAILASTDQITYLSIITGIMLAGYLPFPLSTRNSDAAIAHLLESTSCAHICVSADPMMQKLAGAAQAKMSALAGDLQIIPVPTFQELFERSGAPQNHLPRRPVQLDDPAVIMHSSGSTAFPKTIPLTHRIFWESGLIPYHGEVDLCGEVLSVHALPMFHMLGLVQLPYAAYTGMAMAGFSPAVPPVAPTPDRVFDGAIATNSTFLICAPTFLESWARDPARVSVMKKFITVIFGGGPLQPAVGDELVKNGVHVSHLYGLTEASCLSVFIPKTVPKDGWDFFPLSPHTDPGLVPLQDRPDVFQVYFKKCPTHTPSILDSVIDGVPALNTKDLILRHPTNPNLWKIFGRQDDQIIHSNGEKTNPVPIEKILLENPVIKYAIMFGRGNFHAGVIIFPEDPFDPSDTQRVIEFRRIIWPTVEQANRIAPTHSRIFKEMILVASLSKPIEVTAKGTPRRQAVLEIYAQEIARIYSAVEDSFQKNLVAPIDFDTFSSLEFVRKVVGEVMPELPADDADIFQHGCDSLQATWIRNSILHAAAQSKNTDPKAIPTNFVYSHPTVRMLAEMLTKVAAGGVSTPEETSRRAAAMQAMVEKYTQGFPQHISSARAPQARAVLVTGTTGAFGSHILAHLLASSEISVVYAFNRPPSNLRERQCSAFLENGIDISLLDSPKLKLLTGDLNTSQFGLSSEDFNMLRENTTLIVHNAWQVNFNVSLATMEPLVAGTRQLVDFSLQSPHPSPPRLLFVSTAGVFRNFDGFATALEGPISDPLVSVSLGYTESKWVAEKVLEAAAQTTTLSSIVIRPGQLSGAANGAWNASDWFPVLLRSSQLSGHLPRISGLVSWIPIHHAAKALVEMQDSPDRYLHISHPNPVPMEDILSPLSEILGIPLVPYSVWLESLEAAASQEAGAAVNPAVRLIDFFRSYRETTAEKEAFFPAALSNTVAIKAAPSLQSVSLLSTKDAEGWTSHLRQKGYLG</sequence>
<name>A0AAD6Z2E1_9AGAR</name>
<accession>A0AAD6Z2E1</accession>
<dbReference type="AlphaFoldDB" id="A0AAD6Z2E1"/>
<evidence type="ECO:0000259" key="3">
    <source>
        <dbReference type="Pfam" id="PF00501"/>
    </source>
</evidence>
<feature type="domain" description="AMP-dependent synthetase/ligase" evidence="3">
    <location>
        <begin position="30"/>
        <end position="353"/>
    </location>
</feature>
<keyword evidence="2" id="KW-0597">Phosphoprotein</keyword>
<evidence type="ECO:0000259" key="4">
    <source>
        <dbReference type="Pfam" id="PF07993"/>
    </source>
</evidence>
<evidence type="ECO:0000256" key="1">
    <source>
        <dbReference type="ARBA" id="ARBA00022450"/>
    </source>
</evidence>
<keyword evidence="1" id="KW-0596">Phosphopantetheine</keyword>
<dbReference type="Gene3D" id="3.40.50.720">
    <property type="entry name" value="NAD(P)-binding Rossmann-like Domain"/>
    <property type="match status" value="1"/>
</dbReference>
<dbReference type="SUPFAM" id="SSF51735">
    <property type="entry name" value="NAD(P)-binding Rossmann-fold domains"/>
    <property type="match status" value="1"/>
</dbReference>
<evidence type="ECO:0000313" key="5">
    <source>
        <dbReference type="EMBL" id="KAJ7304538.1"/>
    </source>
</evidence>
<comment type="caution">
    <text evidence="5">The sequence shown here is derived from an EMBL/GenBank/DDBJ whole genome shotgun (WGS) entry which is preliminary data.</text>
</comment>
<dbReference type="Pfam" id="PF23562">
    <property type="entry name" value="AMP-binding_C_3"/>
    <property type="match status" value="1"/>
</dbReference>
<dbReference type="InterPro" id="IPR042099">
    <property type="entry name" value="ANL_N_sf"/>
</dbReference>
<dbReference type="InterPro" id="IPR051414">
    <property type="entry name" value="Adenylate-forming_Reductase"/>
</dbReference>
<gene>
    <name evidence="5" type="ORF">DFH08DRAFT_903319</name>
</gene>
<dbReference type="EMBL" id="JARIHO010000101">
    <property type="protein sequence ID" value="KAJ7304538.1"/>
    <property type="molecule type" value="Genomic_DNA"/>
</dbReference>
<keyword evidence="6" id="KW-1185">Reference proteome</keyword>
<dbReference type="InterPro" id="IPR036291">
    <property type="entry name" value="NAD(P)-bd_dom_sf"/>
</dbReference>
<dbReference type="Pfam" id="PF07993">
    <property type="entry name" value="NAD_binding_4"/>
    <property type="match status" value="1"/>
</dbReference>
<dbReference type="Gene3D" id="3.40.50.12780">
    <property type="entry name" value="N-terminal domain of ligase-like"/>
    <property type="match status" value="1"/>
</dbReference>
<dbReference type="PANTHER" id="PTHR43439">
    <property type="entry name" value="PHENYLACETATE-COENZYME A LIGASE"/>
    <property type="match status" value="1"/>
</dbReference>
<reference evidence="5" key="1">
    <citation type="submission" date="2023-03" db="EMBL/GenBank/DDBJ databases">
        <title>Massive genome expansion in bonnet fungi (Mycena s.s.) driven by repeated elements and novel gene families across ecological guilds.</title>
        <authorList>
            <consortium name="Lawrence Berkeley National Laboratory"/>
            <person name="Harder C.B."/>
            <person name="Miyauchi S."/>
            <person name="Viragh M."/>
            <person name="Kuo A."/>
            <person name="Thoen E."/>
            <person name="Andreopoulos B."/>
            <person name="Lu D."/>
            <person name="Skrede I."/>
            <person name="Drula E."/>
            <person name="Henrissat B."/>
            <person name="Morin E."/>
            <person name="Kohler A."/>
            <person name="Barry K."/>
            <person name="LaButti K."/>
            <person name="Morin E."/>
            <person name="Salamov A."/>
            <person name="Lipzen A."/>
            <person name="Mereny Z."/>
            <person name="Hegedus B."/>
            <person name="Baldrian P."/>
            <person name="Stursova M."/>
            <person name="Weitz H."/>
            <person name="Taylor A."/>
            <person name="Grigoriev I.V."/>
            <person name="Nagy L.G."/>
            <person name="Martin F."/>
            <person name="Kauserud H."/>
        </authorList>
    </citation>
    <scope>NUCLEOTIDE SEQUENCE</scope>
    <source>
        <strain evidence="5">CBHHK002</strain>
    </source>
</reference>
<feature type="domain" description="Thioester reductase (TE)" evidence="4">
    <location>
        <begin position="697"/>
        <end position="933"/>
    </location>
</feature>
<evidence type="ECO:0008006" key="7">
    <source>
        <dbReference type="Google" id="ProtNLM"/>
    </source>
</evidence>
<proteinExistence type="predicted"/>
<organism evidence="5 6">
    <name type="scientific">Mycena albidolilacea</name>
    <dbReference type="NCBI Taxonomy" id="1033008"/>
    <lineage>
        <taxon>Eukaryota</taxon>
        <taxon>Fungi</taxon>
        <taxon>Dikarya</taxon>
        <taxon>Basidiomycota</taxon>
        <taxon>Agaricomycotina</taxon>
        <taxon>Agaricomycetes</taxon>
        <taxon>Agaricomycetidae</taxon>
        <taxon>Agaricales</taxon>
        <taxon>Marasmiineae</taxon>
        <taxon>Mycenaceae</taxon>
        <taxon>Mycena</taxon>
    </lineage>
</organism>
<dbReference type="SUPFAM" id="SSF56801">
    <property type="entry name" value="Acetyl-CoA synthetase-like"/>
    <property type="match status" value="1"/>
</dbReference>
<evidence type="ECO:0000313" key="6">
    <source>
        <dbReference type="Proteomes" id="UP001218218"/>
    </source>
</evidence>
<dbReference type="PANTHER" id="PTHR43439:SF2">
    <property type="entry name" value="ENZYME, PUTATIVE (JCVI)-RELATED"/>
    <property type="match status" value="1"/>
</dbReference>
<dbReference type="InterPro" id="IPR000873">
    <property type="entry name" value="AMP-dep_synth/lig_dom"/>
</dbReference>
<dbReference type="Proteomes" id="UP001218218">
    <property type="component" value="Unassembled WGS sequence"/>
</dbReference>
<dbReference type="InterPro" id="IPR013120">
    <property type="entry name" value="FAR_NAD-bd"/>
</dbReference>
<evidence type="ECO:0000256" key="2">
    <source>
        <dbReference type="ARBA" id="ARBA00022553"/>
    </source>
</evidence>